<proteinExistence type="predicted"/>
<comment type="caution">
    <text evidence="1">The sequence shown here is derived from an EMBL/GenBank/DDBJ whole genome shotgun (WGS) entry which is preliminary data.</text>
</comment>
<reference evidence="1 2" key="1">
    <citation type="journal article" date="2023" name="Plants (Basel)">
        <title>Bridging the Gap: Combining Genomics and Transcriptomics Approaches to Understand Stylosanthes scabra, an Orphan Legume from the Brazilian Caatinga.</title>
        <authorList>
            <person name="Ferreira-Neto J.R.C."/>
            <person name="da Silva M.D."/>
            <person name="Binneck E."/>
            <person name="de Melo N.F."/>
            <person name="da Silva R.H."/>
            <person name="de Melo A.L.T.M."/>
            <person name="Pandolfi V."/>
            <person name="Bustamante F.O."/>
            <person name="Brasileiro-Vidal A.C."/>
            <person name="Benko-Iseppon A.M."/>
        </authorList>
    </citation>
    <scope>NUCLEOTIDE SEQUENCE [LARGE SCALE GENOMIC DNA]</scope>
    <source>
        <tissue evidence="1">Leaves</tissue>
    </source>
</reference>
<gene>
    <name evidence="1" type="ORF">PIB30_053675</name>
</gene>
<name>A0ABU6TK47_9FABA</name>
<keyword evidence="2" id="KW-1185">Reference proteome</keyword>
<evidence type="ECO:0000313" key="2">
    <source>
        <dbReference type="Proteomes" id="UP001341840"/>
    </source>
</evidence>
<organism evidence="1 2">
    <name type="scientific">Stylosanthes scabra</name>
    <dbReference type="NCBI Taxonomy" id="79078"/>
    <lineage>
        <taxon>Eukaryota</taxon>
        <taxon>Viridiplantae</taxon>
        <taxon>Streptophyta</taxon>
        <taxon>Embryophyta</taxon>
        <taxon>Tracheophyta</taxon>
        <taxon>Spermatophyta</taxon>
        <taxon>Magnoliopsida</taxon>
        <taxon>eudicotyledons</taxon>
        <taxon>Gunneridae</taxon>
        <taxon>Pentapetalae</taxon>
        <taxon>rosids</taxon>
        <taxon>fabids</taxon>
        <taxon>Fabales</taxon>
        <taxon>Fabaceae</taxon>
        <taxon>Papilionoideae</taxon>
        <taxon>50 kb inversion clade</taxon>
        <taxon>dalbergioids sensu lato</taxon>
        <taxon>Dalbergieae</taxon>
        <taxon>Pterocarpus clade</taxon>
        <taxon>Stylosanthes</taxon>
    </lineage>
</organism>
<accession>A0ABU6TK47</accession>
<protein>
    <submittedName>
        <fullName evidence="1">Uncharacterized protein</fullName>
    </submittedName>
</protein>
<evidence type="ECO:0000313" key="1">
    <source>
        <dbReference type="EMBL" id="MED6148490.1"/>
    </source>
</evidence>
<sequence length="118" mass="13139">MIELYVEFEETLAYVGGFDSDVGGHREITWYGDNSDCEDDFEAICGFNDKNENVAKQEEANMVGQIAIDAIARQQHSISGEATSIMIEQNARNITIAQDPFGVLSFMRVLDIQAMRAP</sequence>
<dbReference type="EMBL" id="JASCZI010091022">
    <property type="protein sequence ID" value="MED6148490.1"/>
    <property type="molecule type" value="Genomic_DNA"/>
</dbReference>
<dbReference type="Proteomes" id="UP001341840">
    <property type="component" value="Unassembled WGS sequence"/>
</dbReference>